<comment type="cofactor">
    <cofactor evidence="3">
        <name>Fe(2+)</name>
        <dbReference type="ChEBI" id="CHEBI:29033"/>
    </cofactor>
    <text evidence="3">Binds 1 Fe(2+) ion per subunit.</text>
</comment>
<dbReference type="Pfam" id="PF08007">
    <property type="entry name" value="JmjC_2"/>
    <property type="match status" value="1"/>
</dbReference>
<dbReference type="EC" id="1.14.11.-" evidence="3"/>
<keyword evidence="3" id="KW-0560">Oxidoreductase</keyword>
<keyword evidence="1 3" id="KW-0479">Metal-binding</keyword>
<name>A0AAN9L8K6_CANGL</name>
<evidence type="ECO:0000256" key="3">
    <source>
        <dbReference type="RuleBase" id="RU366061"/>
    </source>
</evidence>
<dbReference type="InterPro" id="IPR039994">
    <property type="entry name" value="NO66-like"/>
</dbReference>
<comment type="similarity">
    <text evidence="3">Belongs to the ROX family.</text>
</comment>
<dbReference type="Gene3D" id="2.60.120.650">
    <property type="entry name" value="Cupin"/>
    <property type="match status" value="1"/>
</dbReference>
<organism evidence="6 7">
    <name type="scientific">Canavalia gladiata</name>
    <name type="common">Sword bean</name>
    <name type="synonym">Dolichos gladiatus</name>
    <dbReference type="NCBI Taxonomy" id="3824"/>
    <lineage>
        <taxon>Eukaryota</taxon>
        <taxon>Viridiplantae</taxon>
        <taxon>Streptophyta</taxon>
        <taxon>Embryophyta</taxon>
        <taxon>Tracheophyta</taxon>
        <taxon>Spermatophyta</taxon>
        <taxon>Magnoliopsida</taxon>
        <taxon>eudicotyledons</taxon>
        <taxon>Gunneridae</taxon>
        <taxon>Pentapetalae</taxon>
        <taxon>rosids</taxon>
        <taxon>fabids</taxon>
        <taxon>Fabales</taxon>
        <taxon>Fabaceae</taxon>
        <taxon>Papilionoideae</taxon>
        <taxon>50 kb inversion clade</taxon>
        <taxon>NPAAA clade</taxon>
        <taxon>indigoferoid/millettioid clade</taxon>
        <taxon>Phaseoleae</taxon>
        <taxon>Canavalia</taxon>
    </lineage>
</organism>
<keyword evidence="3" id="KW-0804">Transcription</keyword>
<dbReference type="SUPFAM" id="SSF51197">
    <property type="entry name" value="Clavaminate synthase-like"/>
    <property type="match status" value="1"/>
</dbReference>
<gene>
    <name evidence="6" type="ORF">VNO77_23888</name>
</gene>
<dbReference type="GO" id="GO:0032453">
    <property type="term" value="F:histone H3K4 demethylase activity"/>
    <property type="evidence" value="ECO:0007669"/>
    <property type="project" value="TreeGrafter"/>
</dbReference>
<keyword evidence="2 3" id="KW-0408">Iron</keyword>
<proteinExistence type="inferred from homology"/>
<evidence type="ECO:0000313" key="7">
    <source>
        <dbReference type="Proteomes" id="UP001367508"/>
    </source>
</evidence>
<dbReference type="GO" id="GO:0051864">
    <property type="term" value="F:histone H3K36 demethylase activity"/>
    <property type="evidence" value="ECO:0007669"/>
    <property type="project" value="TreeGrafter"/>
</dbReference>
<dbReference type="GO" id="GO:0005730">
    <property type="term" value="C:nucleolus"/>
    <property type="evidence" value="ECO:0007669"/>
    <property type="project" value="TreeGrafter"/>
</dbReference>
<accession>A0AAN9L8K6</accession>
<evidence type="ECO:0000313" key="6">
    <source>
        <dbReference type="EMBL" id="KAK7329713.1"/>
    </source>
</evidence>
<comment type="subcellular location">
    <subcellularLocation>
        <location evidence="3">Nucleus</location>
    </subcellularLocation>
</comment>
<evidence type="ECO:0000256" key="2">
    <source>
        <dbReference type="ARBA" id="ARBA00023004"/>
    </source>
</evidence>
<evidence type="ECO:0000256" key="1">
    <source>
        <dbReference type="ARBA" id="ARBA00022723"/>
    </source>
</evidence>
<feature type="domain" description="JmjC" evidence="5">
    <location>
        <begin position="472"/>
        <end position="655"/>
    </location>
</feature>
<keyword evidence="3" id="KW-0539">Nucleus</keyword>
<reference evidence="6 7" key="1">
    <citation type="submission" date="2024-01" db="EMBL/GenBank/DDBJ databases">
        <title>The genomes of 5 underutilized Papilionoideae crops provide insights into root nodulation and disease resistanc.</title>
        <authorList>
            <person name="Jiang F."/>
        </authorList>
    </citation>
    <scope>NUCLEOTIDE SEQUENCE [LARGE SCALE GENOMIC DNA]</scope>
    <source>
        <strain evidence="6">LVBAO_FW01</strain>
        <tissue evidence="6">Leaves</tissue>
    </source>
</reference>
<keyword evidence="3" id="KW-0805">Transcription regulation</keyword>
<dbReference type="PANTHER" id="PTHR13096:SF9">
    <property type="entry name" value="BIFUNCTIONAL LYSINE-SPECIFIC DEMETHYLASE AND HISTIDYL-HYDROXYLASE"/>
    <property type="match status" value="1"/>
</dbReference>
<dbReference type="EMBL" id="JAYMYQ010000005">
    <property type="protein sequence ID" value="KAK7329713.1"/>
    <property type="molecule type" value="Genomic_DNA"/>
</dbReference>
<dbReference type="GO" id="GO:0005506">
    <property type="term" value="F:iron ion binding"/>
    <property type="evidence" value="ECO:0007669"/>
    <property type="project" value="UniProtKB-UniRule"/>
</dbReference>
<sequence>MNLVSVPKHLLQFDTFDKVNDVKEPLIAWKANDDEYHYIDIIRYLIILVRNQEWWLGTSCASRRRMENKNHAFGARGKRKRMPKPSSRDPYHLHASDADAIFALLLASLSKFPQPHSLPLINKCLFKIRRSLLLSRTSVTPILALLPTILRSAPSKMACHGADIIGAASLVSLDVNEELASDSEILKGLISLLESSKRKLMLSACNAVLDLCSTTFAQQQLLKFSALNKLMFVFLQIFKGLKCVCFWSEGNENLHSLKIGIEEDELSIAFLTATVILINACEIEQLQNIPTSLSEAFLSLLKEIKAKVNDHEVTKHARKSNEEGHFCRSNIAVSNLAESIFRLSINASQLTGSLPFEVVERGLFGTGDTSFEDFISNYWEVSPLLLTRTMKDLNMYDMFSPFIESLSWKGSVPSLISSILQGLVSCFPIASEEQNILNFLDEVKDRLGCPIIYQQDIRVVKTESGSRKEMHYFQDFHSVCIKEPLYFTFDDILKCGQAYKEGYTVALRGLEFRYQSIAAIADTLALMFGQPSVGANLYLTPPNSQGLACHFDDHCVFICQILGSKQWTIFSRPSPLLPSLYDNLLGSDTDCAEAGGREFFLREGDVLYIPRGFPHEAYTNSGVGDGSPGFSLHLTLSIEVEPPFEWGGVAHFALHCWSENRKKPCYDGSNSLSQKLDLVSVNLLHVAIGIISNFDPSFRKACLTAAIFMPPSVYNSLFQSQKNTFFHLIDKIRTESRFLELLSSLEVAIQKNEDPFQQIRWLWVLCMEKETSSEYNVNKSSMIEDLLSLCTQHKDKLEAAFLNVKSSFCSEVVFEEVVTNHRMLLQKYRKTRKQYINGMISLHDKL</sequence>
<protein>
    <recommendedName>
        <fullName evidence="3">Bifunctional lysine-specific demethylase and histidyl-hydroxylase</fullName>
        <ecNumber evidence="3">1.14.11.-</ecNumber>
    </recommendedName>
</protein>
<comment type="function">
    <text evidence="3">Oxygenase that can act as both a histone lysine demethylase and a ribosomal histidine hydroxylase.</text>
</comment>
<keyword evidence="3" id="KW-0223">Dioxygenase</keyword>
<dbReference type="InterPro" id="IPR003347">
    <property type="entry name" value="JmjC_dom"/>
</dbReference>
<dbReference type="PANTHER" id="PTHR13096">
    <property type="entry name" value="MINA53 MYC INDUCED NUCLEAR ANTIGEN"/>
    <property type="match status" value="1"/>
</dbReference>
<keyword evidence="7" id="KW-1185">Reference proteome</keyword>
<evidence type="ECO:0000259" key="5">
    <source>
        <dbReference type="PROSITE" id="PS51184"/>
    </source>
</evidence>
<comment type="caution">
    <text evidence="6">The sequence shown here is derived from an EMBL/GenBank/DDBJ whole genome shotgun (WGS) entry which is preliminary data.</text>
</comment>
<evidence type="ECO:0000256" key="4">
    <source>
        <dbReference type="SAM" id="MobiDB-lite"/>
    </source>
</evidence>
<dbReference type="PROSITE" id="PS51184">
    <property type="entry name" value="JMJC"/>
    <property type="match status" value="1"/>
</dbReference>
<dbReference type="AlphaFoldDB" id="A0AAN9L8K6"/>
<dbReference type="Proteomes" id="UP001367508">
    <property type="component" value="Unassembled WGS sequence"/>
</dbReference>
<feature type="region of interest" description="Disordered" evidence="4">
    <location>
        <begin position="70"/>
        <end position="90"/>
    </location>
</feature>